<dbReference type="Gene3D" id="3.40.50.1000">
    <property type="entry name" value="HAD superfamily/HAD-like"/>
    <property type="match status" value="1"/>
</dbReference>
<dbReference type="Pfam" id="PF00702">
    <property type="entry name" value="Hydrolase"/>
    <property type="match status" value="1"/>
</dbReference>
<dbReference type="InterPro" id="IPR023298">
    <property type="entry name" value="ATPase_P-typ_TM_dom_sf"/>
</dbReference>
<sequence>MEWNGQGLTEQEVAQRVAAGQINVNVDVKTKSIKRILVENIFSLFNLINFMLAAVLLVVGSYKNMLFMGVIICNTLIGIIQEIRSKRAVDRLSIVVLERTEVLRGREFVELPIEDIVLDDIIRLGRGAQIPSDAEVVSGECMVNESLLTGESDLIRKRVGDTLMSGSFITGGECIARVIHVGKDNYASQINSSAKYIKQVKSEMMTTFNRIIQFVSIIIFPLGAILFWNQYTAEGATASSAIVNTVAALIGMIPEGLILLTSTVLAVSVIRLSQNKVLVQHLYCIETLARVDVLCLDKTGTITCDEMEVERVIPLPGQDEGSVSRILASIAKGSHDENSTVKALQKYYQKEDSLPVARFVDFSSEKKWSGAVLGNGESYVMGAGEFILKDRFSLVRDTIEQVAGCFRVLTVAHVPGGFTEDGDMAGAAEPVALVLIQDKIREEASDTIRYFTEQGVRLKVISGDGVTTVSNIARQAGIPDAQEAVDATLLKTDEALKEAAERCHVFGRVTPQQKQKLIRAMKEHGHTVAMTGDGVNDVLALKEADCSVAMAAGSDAARNVAQLVLIENDFSAMPKVVAEGRRTINNIQRSSSLFLVKTLFSILLGLLTVVIHMRYPFQPIQMSLVGAFTIGIPSFILALEPNHDRVTGKFFWNIISRAIPGALTIVINIGLVYLFQGWFDLTHEQVSTVAVVLTALTGILLLLRISVPFTPIRTALFFFVITGMGIGLTVFRSLFEIAPFTAEMGWVIGILSVVCVLLFSLFYGLMNRFFIKSRKPEISKKGRA</sequence>
<dbReference type="AlphaFoldDB" id="A0A8J6PCS1"/>
<keyword evidence="4 6" id="KW-1133">Transmembrane helix</keyword>
<dbReference type="Gene3D" id="2.70.150.10">
    <property type="entry name" value="Calcium-transporting ATPase, cytoplasmic transduction domain A"/>
    <property type="match status" value="1"/>
</dbReference>
<dbReference type="InterPro" id="IPR023299">
    <property type="entry name" value="ATPase_P-typ_cyto_dom_N"/>
</dbReference>
<dbReference type="Gene3D" id="1.20.1110.10">
    <property type="entry name" value="Calcium-transporting ATPase, transmembrane domain"/>
    <property type="match status" value="1"/>
</dbReference>
<keyword evidence="9" id="KW-1185">Reference proteome</keyword>
<dbReference type="GO" id="GO:0005524">
    <property type="term" value="F:ATP binding"/>
    <property type="evidence" value="ECO:0007669"/>
    <property type="project" value="InterPro"/>
</dbReference>
<name>A0A8J6PCS1_9FIRM</name>
<feature type="transmembrane region" description="Helical" evidence="6">
    <location>
        <begin position="65"/>
        <end position="83"/>
    </location>
</feature>
<evidence type="ECO:0000256" key="6">
    <source>
        <dbReference type="SAM" id="Phobius"/>
    </source>
</evidence>
<dbReference type="EMBL" id="JACRTL010000010">
    <property type="protein sequence ID" value="MBC8612007.1"/>
    <property type="molecule type" value="Genomic_DNA"/>
</dbReference>
<dbReference type="SFLD" id="SFLDF00027">
    <property type="entry name" value="p-type_atpase"/>
    <property type="match status" value="1"/>
</dbReference>
<dbReference type="InterPro" id="IPR023214">
    <property type="entry name" value="HAD_sf"/>
</dbReference>
<evidence type="ECO:0000313" key="9">
    <source>
        <dbReference type="Proteomes" id="UP000632659"/>
    </source>
</evidence>
<dbReference type="InterPro" id="IPR018303">
    <property type="entry name" value="ATPase_P-typ_P_site"/>
</dbReference>
<gene>
    <name evidence="8" type="ORF">H8702_12995</name>
</gene>
<dbReference type="InterPro" id="IPR059000">
    <property type="entry name" value="ATPase_P-type_domA"/>
</dbReference>
<evidence type="ECO:0000256" key="2">
    <source>
        <dbReference type="ARBA" id="ARBA00022692"/>
    </source>
</evidence>
<comment type="caution">
    <text evidence="8">The sequence shown here is derived from an EMBL/GenBank/DDBJ whole genome shotgun (WGS) entry which is preliminary data.</text>
</comment>
<dbReference type="PROSITE" id="PS00154">
    <property type="entry name" value="ATPASE_E1_E2"/>
    <property type="match status" value="1"/>
</dbReference>
<organism evidence="8 9">
    <name type="scientific">Massiliimalia timonensis</name>
    <dbReference type="NCBI Taxonomy" id="1987501"/>
    <lineage>
        <taxon>Bacteria</taxon>
        <taxon>Bacillati</taxon>
        <taxon>Bacillota</taxon>
        <taxon>Clostridia</taxon>
        <taxon>Eubacteriales</taxon>
        <taxon>Oscillospiraceae</taxon>
        <taxon>Massiliimalia</taxon>
    </lineage>
</organism>
<dbReference type="Gene3D" id="3.40.1110.10">
    <property type="entry name" value="Calcium-transporting ATPase, cytoplasmic domain N"/>
    <property type="match status" value="1"/>
</dbReference>
<feature type="transmembrane region" description="Helical" evidence="6">
    <location>
        <begin position="651"/>
        <end position="674"/>
    </location>
</feature>
<evidence type="ECO:0000256" key="3">
    <source>
        <dbReference type="ARBA" id="ARBA00022967"/>
    </source>
</evidence>
<dbReference type="GO" id="GO:0016020">
    <property type="term" value="C:membrane"/>
    <property type="evidence" value="ECO:0007669"/>
    <property type="project" value="UniProtKB-SubCell"/>
</dbReference>
<comment type="subcellular location">
    <subcellularLocation>
        <location evidence="1">Membrane</location>
        <topology evidence="1">Multi-pass membrane protein</topology>
    </subcellularLocation>
</comment>
<feature type="transmembrane region" description="Helical" evidence="6">
    <location>
        <begin position="619"/>
        <end position="639"/>
    </location>
</feature>
<accession>A0A8J6PCS1</accession>
<dbReference type="InterPro" id="IPR008250">
    <property type="entry name" value="ATPase_P-typ_transduc_dom_A_sf"/>
</dbReference>
<evidence type="ECO:0000313" key="8">
    <source>
        <dbReference type="EMBL" id="MBC8612007.1"/>
    </source>
</evidence>
<evidence type="ECO:0000256" key="5">
    <source>
        <dbReference type="ARBA" id="ARBA00023136"/>
    </source>
</evidence>
<feature type="transmembrane region" description="Helical" evidence="6">
    <location>
        <begin position="41"/>
        <end position="59"/>
    </location>
</feature>
<dbReference type="Pfam" id="PF00122">
    <property type="entry name" value="E1-E2_ATPase"/>
    <property type="match status" value="1"/>
</dbReference>
<dbReference type="SUPFAM" id="SSF81653">
    <property type="entry name" value="Calcium ATPase, transduction domain A"/>
    <property type="match status" value="1"/>
</dbReference>
<dbReference type="InterPro" id="IPR036412">
    <property type="entry name" value="HAD-like_sf"/>
</dbReference>
<dbReference type="SUPFAM" id="SSF81665">
    <property type="entry name" value="Calcium ATPase, transmembrane domain M"/>
    <property type="match status" value="1"/>
</dbReference>
<dbReference type="CDD" id="cd02609">
    <property type="entry name" value="P-type_ATPase"/>
    <property type="match status" value="1"/>
</dbReference>
<dbReference type="NCBIfam" id="TIGR01494">
    <property type="entry name" value="ATPase_P-type"/>
    <property type="match status" value="2"/>
</dbReference>
<dbReference type="InterPro" id="IPR001757">
    <property type="entry name" value="P_typ_ATPase"/>
</dbReference>
<reference evidence="8" key="1">
    <citation type="submission" date="2020-08" db="EMBL/GenBank/DDBJ databases">
        <title>Genome public.</title>
        <authorList>
            <person name="Liu C."/>
            <person name="Sun Q."/>
        </authorList>
    </citation>
    <scope>NUCLEOTIDE SEQUENCE</scope>
    <source>
        <strain evidence="8">NSJ-15</strain>
    </source>
</reference>
<keyword evidence="2 6" id="KW-0812">Transmembrane</keyword>
<dbReference type="Proteomes" id="UP000632659">
    <property type="component" value="Unassembled WGS sequence"/>
</dbReference>
<dbReference type="SFLD" id="SFLDS00003">
    <property type="entry name" value="Haloacid_Dehalogenase"/>
    <property type="match status" value="1"/>
</dbReference>
<feature type="transmembrane region" description="Helical" evidence="6">
    <location>
        <begin position="211"/>
        <end position="229"/>
    </location>
</feature>
<feature type="domain" description="P-type ATPase A" evidence="7">
    <location>
        <begin position="98"/>
        <end position="193"/>
    </location>
</feature>
<dbReference type="SUPFAM" id="SSF56784">
    <property type="entry name" value="HAD-like"/>
    <property type="match status" value="1"/>
</dbReference>
<proteinExistence type="predicted"/>
<dbReference type="GO" id="GO:0016887">
    <property type="term" value="F:ATP hydrolysis activity"/>
    <property type="evidence" value="ECO:0007669"/>
    <property type="project" value="InterPro"/>
</dbReference>
<dbReference type="SFLD" id="SFLDG00002">
    <property type="entry name" value="C1.7:_P-type_atpase_like"/>
    <property type="match status" value="1"/>
</dbReference>
<feature type="transmembrane region" description="Helical" evidence="6">
    <location>
        <begin position="241"/>
        <end position="270"/>
    </location>
</feature>
<dbReference type="PRINTS" id="PR00119">
    <property type="entry name" value="CATATPASE"/>
</dbReference>
<keyword evidence="5 6" id="KW-0472">Membrane</keyword>
<feature type="transmembrane region" description="Helical" evidence="6">
    <location>
        <begin position="592"/>
        <end position="613"/>
    </location>
</feature>
<dbReference type="PANTHER" id="PTHR42861">
    <property type="entry name" value="CALCIUM-TRANSPORTING ATPASE"/>
    <property type="match status" value="1"/>
</dbReference>
<dbReference type="RefSeq" id="WP_187536853.1">
    <property type="nucleotide sequence ID" value="NZ_JACRTL010000010.1"/>
</dbReference>
<feature type="transmembrane region" description="Helical" evidence="6">
    <location>
        <begin position="746"/>
        <end position="765"/>
    </location>
</feature>
<feature type="transmembrane region" description="Helical" evidence="6">
    <location>
        <begin position="686"/>
        <end position="703"/>
    </location>
</feature>
<dbReference type="InterPro" id="IPR044492">
    <property type="entry name" value="P_typ_ATPase_HD_dom"/>
</dbReference>
<protein>
    <submittedName>
        <fullName evidence="8">Cation-translocating P-type ATPase</fullName>
    </submittedName>
</protein>
<evidence type="ECO:0000256" key="4">
    <source>
        <dbReference type="ARBA" id="ARBA00022989"/>
    </source>
</evidence>
<evidence type="ECO:0000256" key="1">
    <source>
        <dbReference type="ARBA" id="ARBA00004141"/>
    </source>
</evidence>
<feature type="transmembrane region" description="Helical" evidence="6">
    <location>
        <begin position="715"/>
        <end position="734"/>
    </location>
</feature>
<evidence type="ECO:0000259" key="7">
    <source>
        <dbReference type="Pfam" id="PF00122"/>
    </source>
</evidence>
<keyword evidence="3" id="KW-1278">Translocase</keyword>